<dbReference type="SUPFAM" id="SSF49265">
    <property type="entry name" value="Fibronectin type III"/>
    <property type="match status" value="1"/>
</dbReference>
<dbReference type="InterPro" id="IPR036116">
    <property type="entry name" value="FN3_sf"/>
</dbReference>
<dbReference type="CDD" id="cd00063">
    <property type="entry name" value="FN3"/>
    <property type="match status" value="1"/>
</dbReference>
<protein>
    <recommendedName>
        <fullName evidence="1">Fibronectin type-III domain-containing protein</fullName>
    </recommendedName>
</protein>
<sequence>MDSGKQQVVSWRQPAKLPSKCHIYYLLHQTSEEGSNDIRMFTSVGPHLIDGLNPSRVYSYRVQACSDLKLGAITAVVEGRTLAGATPPTPYDFKLIPMSRSLKLVWKLPEGKTSTVHHYLFWLDGVVYSMENENTMEFDLVDLERCHSYLVELAAVSTASIMSGKVAASGIPLSDSKSNINSHIYHIRFHNI</sequence>
<feature type="domain" description="Fibronectin type-III" evidence="1">
    <location>
        <begin position="1"/>
        <end position="84"/>
    </location>
</feature>
<dbReference type="InterPro" id="IPR013783">
    <property type="entry name" value="Ig-like_fold"/>
</dbReference>
<evidence type="ECO:0000313" key="3">
    <source>
        <dbReference type="Proteomes" id="UP000748531"/>
    </source>
</evidence>
<dbReference type="OrthoDB" id="6226455at2759"/>
<dbReference type="InterPro" id="IPR003961">
    <property type="entry name" value="FN3_dom"/>
</dbReference>
<dbReference type="AlphaFoldDB" id="A0A8J4WK19"/>
<keyword evidence="3" id="KW-1185">Reference proteome</keyword>
<organism evidence="2 3">
    <name type="scientific">Paragonimus heterotremus</name>
    <dbReference type="NCBI Taxonomy" id="100268"/>
    <lineage>
        <taxon>Eukaryota</taxon>
        <taxon>Metazoa</taxon>
        <taxon>Spiralia</taxon>
        <taxon>Lophotrochozoa</taxon>
        <taxon>Platyhelminthes</taxon>
        <taxon>Trematoda</taxon>
        <taxon>Digenea</taxon>
        <taxon>Plagiorchiida</taxon>
        <taxon>Troglotremata</taxon>
        <taxon>Troglotrematidae</taxon>
        <taxon>Paragonimus</taxon>
    </lineage>
</organism>
<dbReference type="Gene3D" id="2.60.40.10">
    <property type="entry name" value="Immunoglobulins"/>
    <property type="match status" value="1"/>
</dbReference>
<proteinExistence type="predicted"/>
<reference evidence="2" key="1">
    <citation type="submission" date="2019-05" db="EMBL/GenBank/DDBJ databases">
        <title>Annotation for the trematode Paragonimus heterotremus.</title>
        <authorList>
            <person name="Choi Y.-J."/>
        </authorList>
    </citation>
    <scope>NUCLEOTIDE SEQUENCE</scope>
    <source>
        <strain evidence="2">LC</strain>
    </source>
</reference>
<dbReference type="Proteomes" id="UP000748531">
    <property type="component" value="Unassembled WGS sequence"/>
</dbReference>
<name>A0A8J4WK19_9TREM</name>
<comment type="caution">
    <text evidence="2">The sequence shown here is derived from an EMBL/GenBank/DDBJ whole genome shotgun (WGS) entry which is preliminary data.</text>
</comment>
<dbReference type="PROSITE" id="PS50853">
    <property type="entry name" value="FN3"/>
    <property type="match status" value="1"/>
</dbReference>
<evidence type="ECO:0000259" key="1">
    <source>
        <dbReference type="PROSITE" id="PS50853"/>
    </source>
</evidence>
<evidence type="ECO:0000313" key="2">
    <source>
        <dbReference type="EMBL" id="KAF5403419.1"/>
    </source>
</evidence>
<gene>
    <name evidence="2" type="ORF">PHET_03221</name>
</gene>
<accession>A0A8J4WK19</accession>
<dbReference type="EMBL" id="LUCH01001235">
    <property type="protein sequence ID" value="KAF5403419.1"/>
    <property type="molecule type" value="Genomic_DNA"/>
</dbReference>